<evidence type="ECO:0000313" key="4">
    <source>
        <dbReference type="Proteomes" id="UP001324427"/>
    </source>
</evidence>
<sequence>MAILPVTALPRHLLVKCFLLDNVPSIAVQAEPRVSYASWIPDAHYPHDEVTRLPLLVAIHGSHREDHRCLNLWKDFANEHKCAVVAPLFPAMIQGPLDGEGYHYLGRAPAMGGMLAKAIAAKSVATDSPIAGLDDTSIRYDRVLLHILDEVSIRWPAIETSRIFLTGYSGGGQFVHRFAYFHADRLAALSVGAPGAVTKLDPSTPWPLGTGGMEDVFGGDLVNIDALRKVPILAVVGGEDIGSEVAELSNVLKGSQSGSVEDGPRSRIALLESLAQNWRDNGIGVKFVVVPGVGHNMEGVNGPVSDFMTEHIDAWWAARQ</sequence>
<comment type="caution">
    <text evidence="3">The sequence shown here is derived from an EMBL/GenBank/DDBJ whole genome shotgun (WGS) entry which is preliminary data.</text>
</comment>
<gene>
    <name evidence="3" type="ORF">LTR36_006450</name>
</gene>
<dbReference type="InterPro" id="IPR050955">
    <property type="entry name" value="Plant_Biomass_Hydrol_Est"/>
</dbReference>
<dbReference type="PANTHER" id="PTHR43037">
    <property type="entry name" value="UNNAMED PRODUCT-RELATED"/>
    <property type="match status" value="1"/>
</dbReference>
<evidence type="ECO:0008006" key="5">
    <source>
        <dbReference type="Google" id="ProtNLM"/>
    </source>
</evidence>
<dbReference type="EMBL" id="JAVFHQ010000004">
    <property type="protein sequence ID" value="KAK4549453.1"/>
    <property type="molecule type" value="Genomic_DNA"/>
</dbReference>
<dbReference type="PANTHER" id="PTHR43037:SF5">
    <property type="entry name" value="FERULOYL ESTERASE"/>
    <property type="match status" value="1"/>
</dbReference>
<protein>
    <recommendedName>
        <fullName evidence="5">Carboxylic ester hydrolase</fullName>
    </recommendedName>
</protein>
<reference evidence="3 4" key="1">
    <citation type="submission" date="2021-11" db="EMBL/GenBank/DDBJ databases">
        <title>Black yeast isolated from Biological Soil Crust.</title>
        <authorList>
            <person name="Kurbessoian T."/>
        </authorList>
    </citation>
    <scope>NUCLEOTIDE SEQUENCE [LARGE SCALE GENOMIC DNA]</scope>
    <source>
        <strain evidence="3 4">CCFEE 5522</strain>
    </source>
</reference>
<dbReference type="SUPFAM" id="SSF53474">
    <property type="entry name" value="alpha/beta-Hydrolases"/>
    <property type="match status" value="1"/>
</dbReference>
<keyword evidence="4" id="KW-1185">Reference proteome</keyword>
<keyword evidence="2" id="KW-0378">Hydrolase</keyword>
<keyword evidence="1" id="KW-0732">Signal</keyword>
<dbReference type="InterPro" id="IPR029058">
    <property type="entry name" value="AB_hydrolase_fold"/>
</dbReference>
<dbReference type="AlphaFoldDB" id="A0AAV9JV30"/>
<dbReference type="GO" id="GO:0016787">
    <property type="term" value="F:hydrolase activity"/>
    <property type="evidence" value="ECO:0007669"/>
    <property type="project" value="UniProtKB-KW"/>
</dbReference>
<dbReference type="Gene3D" id="3.40.50.1820">
    <property type="entry name" value="alpha/beta hydrolase"/>
    <property type="match status" value="1"/>
</dbReference>
<name>A0AAV9JV30_9PEZI</name>
<accession>A0AAV9JV30</accession>
<evidence type="ECO:0000256" key="1">
    <source>
        <dbReference type="ARBA" id="ARBA00022729"/>
    </source>
</evidence>
<proteinExistence type="predicted"/>
<dbReference type="Proteomes" id="UP001324427">
    <property type="component" value="Unassembled WGS sequence"/>
</dbReference>
<evidence type="ECO:0000313" key="3">
    <source>
        <dbReference type="EMBL" id="KAK4549453.1"/>
    </source>
</evidence>
<organism evidence="3 4">
    <name type="scientific">Oleoguttula mirabilis</name>
    <dbReference type="NCBI Taxonomy" id="1507867"/>
    <lineage>
        <taxon>Eukaryota</taxon>
        <taxon>Fungi</taxon>
        <taxon>Dikarya</taxon>
        <taxon>Ascomycota</taxon>
        <taxon>Pezizomycotina</taxon>
        <taxon>Dothideomycetes</taxon>
        <taxon>Dothideomycetidae</taxon>
        <taxon>Mycosphaerellales</taxon>
        <taxon>Teratosphaeriaceae</taxon>
        <taxon>Oleoguttula</taxon>
    </lineage>
</organism>
<evidence type="ECO:0000256" key="2">
    <source>
        <dbReference type="ARBA" id="ARBA00022801"/>
    </source>
</evidence>